<keyword evidence="10" id="KW-1185">Reference proteome</keyword>
<keyword evidence="4" id="KW-0808">Transferase</keyword>
<evidence type="ECO:0000256" key="1">
    <source>
        <dbReference type="ARBA" id="ARBA00004651"/>
    </source>
</evidence>
<dbReference type="InterPro" id="IPR050640">
    <property type="entry name" value="Bact_2-comp_sensor_kinase"/>
</dbReference>
<keyword evidence="6 7" id="KW-0472">Membrane</keyword>
<dbReference type="GO" id="GO:0005886">
    <property type="term" value="C:plasma membrane"/>
    <property type="evidence" value="ECO:0007669"/>
    <property type="project" value="UniProtKB-SubCell"/>
</dbReference>
<feature type="transmembrane region" description="Helical" evidence="7">
    <location>
        <begin position="308"/>
        <end position="326"/>
    </location>
</feature>
<dbReference type="InterPro" id="IPR003594">
    <property type="entry name" value="HATPase_dom"/>
</dbReference>
<dbReference type="Pfam" id="PF00672">
    <property type="entry name" value="HAMP"/>
    <property type="match status" value="1"/>
</dbReference>
<evidence type="ECO:0000256" key="5">
    <source>
        <dbReference type="ARBA" id="ARBA00022777"/>
    </source>
</evidence>
<dbReference type="SUPFAM" id="SSF158472">
    <property type="entry name" value="HAMP domain-like"/>
    <property type="match status" value="1"/>
</dbReference>
<protein>
    <recommendedName>
        <fullName evidence="8">HAMP domain-containing protein</fullName>
    </recommendedName>
</protein>
<comment type="caution">
    <text evidence="9">The sequence shown here is derived from an EMBL/GenBank/DDBJ whole genome shotgun (WGS) entry which is preliminary data.</text>
</comment>
<dbReference type="PANTHER" id="PTHR34220">
    <property type="entry name" value="SENSOR HISTIDINE KINASE YPDA"/>
    <property type="match status" value="1"/>
</dbReference>
<evidence type="ECO:0000256" key="6">
    <source>
        <dbReference type="ARBA" id="ARBA00023136"/>
    </source>
</evidence>
<organism evidence="9 10">
    <name type="scientific">Paenibacillus montaniterrae</name>
    <dbReference type="NCBI Taxonomy" id="429341"/>
    <lineage>
        <taxon>Bacteria</taxon>
        <taxon>Bacillati</taxon>
        <taxon>Bacillota</taxon>
        <taxon>Bacilli</taxon>
        <taxon>Bacillales</taxon>
        <taxon>Paenibacillaceae</taxon>
        <taxon>Paenibacillus</taxon>
    </lineage>
</organism>
<dbReference type="SMART" id="SM00304">
    <property type="entry name" value="HAMP"/>
    <property type="match status" value="1"/>
</dbReference>
<name>A0A919YNN2_9BACL</name>
<keyword evidence="7" id="KW-1133">Transmembrane helix</keyword>
<feature type="transmembrane region" description="Helical" evidence="7">
    <location>
        <begin position="21"/>
        <end position="41"/>
    </location>
</feature>
<dbReference type="CDD" id="cd06225">
    <property type="entry name" value="HAMP"/>
    <property type="match status" value="1"/>
</dbReference>
<dbReference type="AlphaFoldDB" id="A0A919YNN2"/>
<dbReference type="InterPro" id="IPR003660">
    <property type="entry name" value="HAMP_dom"/>
</dbReference>
<dbReference type="Proteomes" id="UP000683139">
    <property type="component" value="Unassembled WGS sequence"/>
</dbReference>
<dbReference type="EMBL" id="BOSE01000003">
    <property type="protein sequence ID" value="GIP16555.1"/>
    <property type="molecule type" value="Genomic_DNA"/>
</dbReference>
<dbReference type="Pfam" id="PF02518">
    <property type="entry name" value="HATPase_c"/>
    <property type="match status" value="1"/>
</dbReference>
<dbReference type="Pfam" id="PF06580">
    <property type="entry name" value="His_kinase"/>
    <property type="match status" value="1"/>
</dbReference>
<evidence type="ECO:0000259" key="8">
    <source>
        <dbReference type="PROSITE" id="PS50885"/>
    </source>
</evidence>
<feature type="domain" description="HAMP" evidence="8">
    <location>
        <begin position="328"/>
        <end position="380"/>
    </location>
</feature>
<dbReference type="PROSITE" id="PS50885">
    <property type="entry name" value="HAMP"/>
    <property type="match status" value="1"/>
</dbReference>
<keyword evidence="7" id="KW-0812">Transmembrane</keyword>
<dbReference type="SUPFAM" id="SSF55874">
    <property type="entry name" value="ATPase domain of HSP90 chaperone/DNA topoisomerase II/histidine kinase"/>
    <property type="match status" value="1"/>
</dbReference>
<dbReference type="RefSeq" id="WP_213514898.1">
    <property type="nucleotide sequence ID" value="NZ_BOSE01000003.1"/>
</dbReference>
<evidence type="ECO:0000256" key="7">
    <source>
        <dbReference type="SAM" id="Phobius"/>
    </source>
</evidence>
<evidence type="ECO:0000313" key="9">
    <source>
        <dbReference type="EMBL" id="GIP16555.1"/>
    </source>
</evidence>
<dbReference type="Gene3D" id="6.10.340.10">
    <property type="match status" value="1"/>
</dbReference>
<accession>A0A919YNN2</accession>
<reference evidence="9" key="1">
    <citation type="submission" date="2021-03" db="EMBL/GenBank/DDBJ databases">
        <title>Antimicrobial resistance genes in bacteria isolated from Japanese honey, and their potential for conferring macrolide and lincosamide resistance in the American foulbrood pathogen Paenibacillus larvae.</title>
        <authorList>
            <person name="Okamoto M."/>
            <person name="Kumagai M."/>
            <person name="Kanamori H."/>
            <person name="Takamatsu D."/>
        </authorList>
    </citation>
    <scope>NUCLEOTIDE SEQUENCE</scope>
    <source>
        <strain evidence="9">J40TS1</strain>
    </source>
</reference>
<comment type="subcellular location">
    <subcellularLocation>
        <location evidence="1">Cell membrane</location>
        <topology evidence="1">Multi-pass membrane protein</topology>
    </subcellularLocation>
</comment>
<feature type="transmembrane region" description="Helical" evidence="7">
    <location>
        <begin position="61"/>
        <end position="79"/>
    </location>
</feature>
<dbReference type="Gene3D" id="3.30.565.10">
    <property type="entry name" value="Histidine kinase-like ATPase, C-terminal domain"/>
    <property type="match status" value="1"/>
</dbReference>
<dbReference type="PANTHER" id="PTHR34220:SF7">
    <property type="entry name" value="SENSOR HISTIDINE KINASE YPDA"/>
    <property type="match status" value="1"/>
</dbReference>
<gene>
    <name evidence="9" type="ORF">J40TS1_21970</name>
</gene>
<evidence type="ECO:0000256" key="4">
    <source>
        <dbReference type="ARBA" id="ARBA00022679"/>
    </source>
</evidence>
<evidence type="ECO:0000256" key="2">
    <source>
        <dbReference type="ARBA" id="ARBA00022475"/>
    </source>
</evidence>
<keyword evidence="5" id="KW-0418">Kinase</keyword>
<dbReference type="GO" id="GO:0000155">
    <property type="term" value="F:phosphorelay sensor kinase activity"/>
    <property type="evidence" value="ECO:0007669"/>
    <property type="project" value="InterPro"/>
</dbReference>
<evidence type="ECO:0000256" key="3">
    <source>
        <dbReference type="ARBA" id="ARBA00022553"/>
    </source>
</evidence>
<dbReference type="Gene3D" id="3.30.450.20">
    <property type="entry name" value="PAS domain"/>
    <property type="match status" value="1"/>
</dbReference>
<evidence type="ECO:0000313" key="10">
    <source>
        <dbReference type="Proteomes" id="UP000683139"/>
    </source>
</evidence>
<keyword evidence="3" id="KW-0597">Phosphoprotein</keyword>
<dbReference type="InterPro" id="IPR010559">
    <property type="entry name" value="Sig_transdc_His_kin_internal"/>
</dbReference>
<sequence>MNRLDMWSQKLKTRLKSFRTKLIVAALGCIILPATVMLSIYNVLTKEEIEAEAMRQSEEQLVLLSGYVMNVFDYMIYAANYMQMDADLNALLKELAKGKQYESEKERFEDRFFIISRLDSIKLLGSKVYATILLSNGDSFDNYGTDEYNSQLLWQEPWIAELDQLAGLQTLWLGAAPTVFNTEKMAGGYQLSLVRTLRGQGINPYAYAVVTIMERQVSSILSELGDGEEAFIVDGQSKIVSHPNESLIGSLYEPPSNVLGRSSVQLLRDGDRPYILASKPFTFTDWTLISLTPYEGAIASFNQIYNRVFISQLVTYCLFLVLFIYLTGTITRRLVHLGRVAEKVQRGNLEIRSHIRGEDEIGYVGRSFDQMLDQIKRMILEVSATHQNKREAELAMLQAQINPHFLFNVLNSIRMKVMRKGDLESAEMLSSLSKLLRLTISNKQETLPLHEEAAFIADYVKLMNMRQRQQVELVVELAAETLLLPVPKFCLQPIIENAMIHGLTQRAGTITIQAKLEQPFIAVTVTDDGVGMNEGRLLELRELTEQQREKPDETEYHERQFSSIGLHNVVERMRLKYGEKFHVTIDSEIGKGTSITFYIPSQAVNEDV</sequence>
<dbReference type="InterPro" id="IPR036890">
    <property type="entry name" value="HATPase_C_sf"/>
</dbReference>
<proteinExistence type="predicted"/>
<keyword evidence="2" id="KW-1003">Cell membrane</keyword>